<dbReference type="GO" id="GO:0009254">
    <property type="term" value="P:peptidoglycan turnover"/>
    <property type="evidence" value="ECO:0007669"/>
    <property type="project" value="TreeGrafter"/>
</dbReference>
<feature type="compositionally biased region" description="Polar residues" evidence="7">
    <location>
        <begin position="556"/>
        <end position="565"/>
    </location>
</feature>
<organism evidence="11 12">
    <name type="scientific">Candidatus Avelusimicrobium gallicola</name>
    <dbReference type="NCBI Taxonomy" id="2562704"/>
    <lineage>
        <taxon>Bacteria</taxon>
        <taxon>Pseudomonadati</taxon>
        <taxon>Elusimicrobiota</taxon>
        <taxon>Elusimicrobia</taxon>
        <taxon>Elusimicrobiales</taxon>
        <taxon>Elusimicrobiaceae</taxon>
        <taxon>Candidatus Avelusimicrobium</taxon>
    </lineage>
</organism>
<feature type="chain" id="PRO_5013186896" description="beta-N-acetylhexosaminidase" evidence="8">
    <location>
        <begin position="19"/>
        <end position="565"/>
    </location>
</feature>
<feature type="region of interest" description="Disordered" evidence="7">
    <location>
        <begin position="543"/>
        <end position="565"/>
    </location>
</feature>
<keyword evidence="5 6" id="KW-0326">Glycosidase</keyword>
<evidence type="ECO:0000256" key="7">
    <source>
        <dbReference type="SAM" id="MobiDB-lite"/>
    </source>
</evidence>
<feature type="domain" description="Glycoside hydrolase family 3 C-terminal" evidence="10">
    <location>
        <begin position="350"/>
        <end position="541"/>
    </location>
</feature>
<dbReference type="InterPro" id="IPR002772">
    <property type="entry name" value="Glyco_hydro_3_C"/>
</dbReference>
<dbReference type="Pfam" id="PF01915">
    <property type="entry name" value="Glyco_hydro_3_C"/>
    <property type="match status" value="1"/>
</dbReference>
<dbReference type="Gene3D" id="3.20.20.300">
    <property type="entry name" value="Glycoside hydrolase, family 3, N-terminal domain"/>
    <property type="match status" value="1"/>
</dbReference>
<dbReference type="PROSITE" id="PS00775">
    <property type="entry name" value="GLYCOSYL_HYDROL_F3"/>
    <property type="match status" value="1"/>
</dbReference>
<dbReference type="InterPro" id="IPR017853">
    <property type="entry name" value="GH"/>
</dbReference>
<evidence type="ECO:0000259" key="9">
    <source>
        <dbReference type="Pfam" id="PF00933"/>
    </source>
</evidence>
<comment type="similarity">
    <text evidence="2 6">Belongs to the glycosyl hydrolase 3 family.</text>
</comment>
<dbReference type="InterPro" id="IPR050226">
    <property type="entry name" value="NagZ_Beta-hexosaminidase"/>
</dbReference>
<dbReference type="SUPFAM" id="SSF51445">
    <property type="entry name" value="(Trans)glycosidases"/>
    <property type="match status" value="1"/>
</dbReference>
<feature type="signal peptide" evidence="8">
    <location>
        <begin position="1"/>
        <end position="18"/>
    </location>
</feature>
<dbReference type="InterPro" id="IPR001764">
    <property type="entry name" value="Glyco_hydro_3_N"/>
</dbReference>
<dbReference type="GO" id="GO:0005975">
    <property type="term" value="P:carbohydrate metabolic process"/>
    <property type="evidence" value="ECO:0007669"/>
    <property type="project" value="InterPro"/>
</dbReference>
<comment type="catalytic activity">
    <reaction evidence="1">
        <text>Hydrolysis of terminal non-reducing N-acetyl-D-hexosamine residues in N-acetyl-beta-D-hexosaminides.</text>
        <dbReference type="EC" id="3.2.1.52"/>
    </reaction>
</comment>
<dbReference type="GO" id="GO:0004563">
    <property type="term" value="F:beta-N-acetylhexosaminidase activity"/>
    <property type="evidence" value="ECO:0007669"/>
    <property type="project" value="UniProtKB-EC"/>
</dbReference>
<dbReference type="EMBL" id="NFJD01000001">
    <property type="protein sequence ID" value="OUO57386.1"/>
    <property type="molecule type" value="Genomic_DNA"/>
</dbReference>
<dbReference type="Pfam" id="PF00933">
    <property type="entry name" value="Glyco_hydro_3"/>
    <property type="match status" value="1"/>
</dbReference>
<evidence type="ECO:0000256" key="8">
    <source>
        <dbReference type="SAM" id="SignalP"/>
    </source>
</evidence>
<evidence type="ECO:0000256" key="3">
    <source>
        <dbReference type="ARBA" id="ARBA00012663"/>
    </source>
</evidence>
<reference evidence="12" key="1">
    <citation type="submission" date="2017-04" db="EMBL/GenBank/DDBJ databases">
        <title>Function of individual gut microbiota members based on whole genome sequencing of pure cultures obtained from chicken caecum.</title>
        <authorList>
            <person name="Medvecky M."/>
            <person name="Cejkova D."/>
            <person name="Polansky O."/>
            <person name="Karasova D."/>
            <person name="Kubasova T."/>
            <person name="Cizek A."/>
            <person name="Rychlik I."/>
        </authorList>
    </citation>
    <scope>NUCLEOTIDE SEQUENCE [LARGE SCALE GENOMIC DNA]</scope>
    <source>
        <strain evidence="12">An273</strain>
    </source>
</reference>
<dbReference type="Proteomes" id="UP000196368">
    <property type="component" value="Unassembled WGS sequence"/>
</dbReference>
<evidence type="ECO:0000313" key="11">
    <source>
        <dbReference type="EMBL" id="OUO57386.1"/>
    </source>
</evidence>
<keyword evidence="12" id="KW-1185">Reference proteome</keyword>
<dbReference type="PANTHER" id="PTHR30480">
    <property type="entry name" value="BETA-HEXOSAMINIDASE-RELATED"/>
    <property type="match status" value="1"/>
</dbReference>
<sequence>MKHWLSVLLLCAALPLAAATRFEDLSYEEKLGQTLVVFVDIDSASLVRPAIEQGKVGGVLIQWGNYSLKQTQELIEKLQSWAAKSPHQIPLLIAIDYEGGTVYTPITLGFDYLPTNMMLSASQDEEGAAAIAYLAGLELRRAGIHINFSPVLDVNSNPNNPIIGVRSFGSDPQNVTKMGISLMNGFKAAGIISVVKHFPGHGDTSADSHYKVPVVKAGYEELQKIHLAPFAEAVRQGVPGVMTGHILYPALDSKNIATFSKPILHDLLREKLGFKGFVVTDSLDMKSATSFCTIAGCAVRALDSGADMILLGRYIKPLTVFKQILTETRQKNMQPRVEDAARRMFALKEELGLLDGTAEIPAPIEQAYKAELEKISDESVTLVRDRNGMIPFTVPEGKKPTVCAVFFAPSRFADQLMGFSKPFLEKGWNVRSYNAALTPRKKDSQRAAACAKGADLLILTSLQWADKTNINQKNAIHGLIEENKNVVFISTMSPYDIKNYPEADVILATYGLNKYALQTAANIILGNLAPQGVLPVDLQLPPETTSSAADVRSKTRTPQAATKSR</sequence>
<evidence type="ECO:0000313" key="12">
    <source>
        <dbReference type="Proteomes" id="UP000196368"/>
    </source>
</evidence>
<evidence type="ECO:0000256" key="1">
    <source>
        <dbReference type="ARBA" id="ARBA00001231"/>
    </source>
</evidence>
<accession>A0A1Y4DEA8</accession>
<dbReference type="AlphaFoldDB" id="A0A1Y4DEA8"/>
<evidence type="ECO:0000256" key="6">
    <source>
        <dbReference type="RuleBase" id="RU361161"/>
    </source>
</evidence>
<evidence type="ECO:0000259" key="10">
    <source>
        <dbReference type="Pfam" id="PF01915"/>
    </source>
</evidence>
<dbReference type="InterPro" id="IPR019800">
    <property type="entry name" value="Glyco_hydro_3_AS"/>
</dbReference>
<name>A0A1Y4DEA8_9BACT</name>
<dbReference type="OrthoDB" id="9805821at2"/>
<comment type="caution">
    <text evidence="11">The sequence shown here is derived from an EMBL/GenBank/DDBJ whole genome shotgun (WGS) entry which is preliminary data.</text>
</comment>
<dbReference type="RefSeq" id="WP_087286597.1">
    <property type="nucleotide sequence ID" value="NZ_NFJD01000001.1"/>
</dbReference>
<dbReference type="Gene3D" id="3.40.50.1700">
    <property type="entry name" value="Glycoside hydrolase family 3 C-terminal domain"/>
    <property type="match status" value="1"/>
</dbReference>
<feature type="domain" description="Glycoside hydrolase family 3 N-terminal" evidence="9">
    <location>
        <begin position="28"/>
        <end position="345"/>
    </location>
</feature>
<evidence type="ECO:0000256" key="4">
    <source>
        <dbReference type="ARBA" id="ARBA00022801"/>
    </source>
</evidence>
<dbReference type="PANTHER" id="PTHR30480:SF13">
    <property type="entry name" value="BETA-HEXOSAMINIDASE"/>
    <property type="match status" value="1"/>
</dbReference>
<dbReference type="InterPro" id="IPR036881">
    <property type="entry name" value="Glyco_hydro_3_C_sf"/>
</dbReference>
<proteinExistence type="inferred from homology"/>
<dbReference type="EC" id="3.2.1.52" evidence="3"/>
<gene>
    <name evidence="11" type="ORF">B5F75_01025</name>
</gene>
<dbReference type="InterPro" id="IPR036962">
    <property type="entry name" value="Glyco_hydro_3_N_sf"/>
</dbReference>
<keyword evidence="8" id="KW-0732">Signal</keyword>
<evidence type="ECO:0000256" key="2">
    <source>
        <dbReference type="ARBA" id="ARBA00005336"/>
    </source>
</evidence>
<evidence type="ECO:0000256" key="5">
    <source>
        <dbReference type="ARBA" id="ARBA00023295"/>
    </source>
</evidence>
<protein>
    <recommendedName>
        <fullName evidence="3">beta-N-acetylhexosaminidase</fullName>
        <ecNumber evidence="3">3.2.1.52</ecNumber>
    </recommendedName>
</protein>
<keyword evidence="4 6" id="KW-0378">Hydrolase</keyword>